<organism evidence="2 3">
    <name type="scientific">Pleuronectes platessa</name>
    <name type="common">European plaice</name>
    <dbReference type="NCBI Taxonomy" id="8262"/>
    <lineage>
        <taxon>Eukaryota</taxon>
        <taxon>Metazoa</taxon>
        <taxon>Chordata</taxon>
        <taxon>Craniata</taxon>
        <taxon>Vertebrata</taxon>
        <taxon>Euteleostomi</taxon>
        <taxon>Actinopterygii</taxon>
        <taxon>Neopterygii</taxon>
        <taxon>Teleostei</taxon>
        <taxon>Neoteleostei</taxon>
        <taxon>Acanthomorphata</taxon>
        <taxon>Carangaria</taxon>
        <taxon>Pleuronectiformes</taxon>
        <taxon>Pleuronectoidei</taxon>
        <taxon>Pleuronectidae</taxon>
        <taxon>Pleuronectes</taxon>
    </lineage>
</organism>
<proteinExistence type="predicted"/>
<evidence type="ECO:0000256" key="1">
    <source>
        <dbReference type="SAM" id="MobiDB-lite"/>
    </source>
</evidence>
<evidence type="ECO:0000313" key="2">
    <source>
        <dbReference type="EMBL" id="CAB1428311.1"/>
    </source>
</evidence>
<dbReference type="EMBL" id="CADEAL010001038">
    <property type="protein sequence ID" value="CAB1428311.1"/>
    <property type="molecule type" value="Genomic_DNA"/>
</dbReference>
<dbReference type="Proteomes" id="UP001153269">
    <property type="component" value="Unassembled WGS sequence"/>
</dbReference>
<sequence>PDRPCFASLGVTETPIGETAANSSGSSSPPARAFGSQRPRPKRLPNAGIPGVLRHTGAQLGGLEYTTRVAGPARFRESRGHGDPLSERRQLTRAEARAPRREPSGRRDPGRRDSPTHHTVVHSRTGPASQGREDPDLLDGCY</sequence>
<gene>
    <name evidence="2" type="ORF">PLEPLA_LOCUS16277</name>
</gene>
<feature type="non-terminal residue" evidence="2">
    <location>
        <position position="142"/>
    </location>
</feature>
<comment type="caution">
    <text evidence="2">The sequence shown here is derived from an EMBL/GenBank/DDBJ whole genome shotgun (WGS) entry which is preliminary data.</text>
</comment>
<accession>A0A9N7YK37</accession>
<name>A0A9N7YK37_PLEPL</name>
<feature type="region of interest" description="Disordered" evidence="1">
    <location>
        <begin position="1"/>
        <end position="142"/>
    </location>
</feature>
<feature type="compositionally biased region" description="Basic and acidic residues" evidence="1">
    <location>
        <begin position="74"/>
        <end position="116"/>
    </location>
</feature>
<keyword evidence="3" id="KW-1185">Reference proteome</keyword>
<dbReference type="AlphaFoldDB" id="A0A9N7YK37"/>
<protein>
    <submittedName>
        <fullName evidence="2">Uncharacterized protein</fullName>
    </submittedName>
</protein>
<feature type="compositionally biased region" description="Low complexity" evidence="1">
    <location>
        <begin position="20"/>
        <end position="36"/>
    </location>
</feature>
<evidence type="ECO:0000313" key="3">
    <source>
        <dbReference type="Proteomes" id="UP001153269"/>
    </source>
</evidence>
<reference evidence="2" key="1">
    <citation type="submission" date="2020-03" db="EMBL/GenBank/DDBJ databases">
        <authorList>
            <person name="Weist P."/>
        </authorList>
    </citation>
    <scope>NUCLEOTIDE SEQUENCE</scope>
</reference>